<evidence type="ECO:0008006" key="6">
    <source>
        <dbReference type="Google" id="ProtNLM"/>
    </source>
</evidence>
<proteinExistence type="predicted"/>
<feature type="compositionally biased region" description="Polar residues" evidence="1">
    <location>
        <begin position="162"/>
        <end position="177"/>
    </location>
</feature>
<feature type="region of interest" description="Disordered" evidence="1">
    <location>
        <begin position="162"/>
        <end position="190"/>
    </location>
</feature>
<evidence type="ECO:0000313" key="4">
    <source>
        <dbReference type="EMBL" id="OAA35309.1"/>
    </source>
</evidence>
<evidence type="ECO:0000256" key="2">
    <source>
        <dbReference type="SAM" id="Phobius"/>
    </source>
</evidence>
<protein>
    <recommendedName>
        <fullName evidence="6">Mid2 domain-containing protein</fullName>
    </recommendedName>
</protein>
<keyword evidence="2" id="KW-0472">Membrane</keyword>
<dbReference type="EMBL" id="AZHC01000043">
    <property type="protein sequence ID" value="OAA35309.1"/>
    <property type="molecule type" value="Genomic_DNA"/>
</dbReference>
<feature type="compositionally biased region" description="Low complexity" evidence="1">
    <location>
        <begin position="178"/>
        <end position="190"/>
    </location>
</feature>
<keyword evidence="5" id="KW-1185">Reference proteome</keyword>
<sequence>MTTHRTPRMNHLHVLAVLLAALVSRVASRSSFITPPPPGPAGNYQDNPTHKEGQQLEFQWTSNLKRINLGMWQEYPTPRDGNGTAYYQSLLEGSKETSLSWTVSLAHFSRNVGKGEAAILYLAIYDAETNARDTTCHYFNVTAARDSTSISISASASSSTVLSTPTKSASTSWSTGLSTPTTSPDTKSPGLTTGAAVGVAIGAVIGGLVVISTLGFLSWRCSRRTKRSSGRAVPAYPVLSGKPELEATSYQPRFEEGRYTQHDGPRPIYEAP</sequence>
<feature type="region of interest" description="Disordered" evidence="1">
    <location>
        <begin position="31"/>
        <end position="50"/>
    </location>
</feature>
<reference evidence="4 5" key="1">
    <citation type="journal article" date="2016" name="Genome Biol. Evol.">
        <title>Divergent and convergent evolution of fungal pathogenicity.</title>
        <authorList>
            <person name="Shang Y."/>
            <person name="Xiao G."/>
            <person name="Zheng P."/>
            <person name="Cen K."/>
            <person name="Zhan S."/>
            <person name="Wang C."/>
        </authorList>
    </citation>
    <scope>NUCLEOTIDE SEQUENCE [LARGE SCALE GENOMIC DNA]</scope>
    <source>
        <strain evidence="4 5">RCEF 4871</strain>
    </source>
</reference>
<feature type="chain" id="PRO_5007882108" description="Mid2 domain-containing protein" evidence="3">
    <location>
        <begin position="29"/>
        <end position="272"/>
    </location>
</feature>
<comment type="caution">
    <text evidence="4">The sequence shown here is derived from an EMBL/GenBank/DDBJ whole genome shotgun (WGS) entry which is preliminary data.</text>
</comment>
<feature type="region of interest" description="Disordered" evidence="1">
    <location>
        <begin position="244"/>
        <end position="272"/>
    </location>
</feature>
<organism evidence="4 5">
    <name type="scientific">Metarhizium rileyi (strain RCEF 4871)</name>
    <name type="common">Nomuraea rileyi</name>
    <dbReference type="NCBI Taxonomy" id="1649241"/>
    <lineage>
        <taxon>Eukaryota</taxon>
        <taxon>Fungi</taxon>
        <taxon>Dikarya</taxon>
        <taxon>Ascomycota</taxon>
        <taxon>Pezizomycotina</taxon>
        <taxon>Sordariomycetes</taxon>
        <taxon>Hypocreomycetidae</taxon>
        <taxon>Hypocreales</taxon>
        <taxon>Clavicipitaceae</taxon>
        <taxon>Metarhizium</taxon>
    </lineage>
</organism>
<dbReference type="OrthoDB" id="4940943at2759"/>
<name>A0A166X0Y3_METRR</name>
<keyword evidence="3" id="KW-0732">Signal</keyword>
<keyword evidence="2" id="KW-1133">Transmembrane helix</keyword>
<gene>
    <name evidence="4" type="ORF">NOR_08064</name>
</gene>
<accession>A0A166X0Y3</accession>
<evidence type="ECO:0000313" key="5">
    <source>
        <dbReference type="Proteomes" id="UP000243498"/>
    </source>
</evidence>
<dbReference type="Proteomes" id="UP000243498">
    <property type="component" value="Unassembled WGS sequence"/>
</dbReference>
<feature type="transmembrane region" description="Helical" evidence="2">
    <location>
        <begin position="195"/>
        <end position="219"/>
    </location>
</feature>
<feature type="signal peptide" evidence="3">
    <location>
        <begin position="1"/>
        <end position="28"/>
    </location>
</feature>
<evidence type="ECO:0000256" key="3">
    <source>
        <dbReference type="SAM" id="SignalP"/>
    </source>
</evidence>
<keyword evidence="2" id="KW-0812">Transmembrane</keyword>
<dbReference type="OMA" id="EANKFMM"/>
<feature type="compositionally biased region" description="Basic and acidic residues" evidence="1">
    <location>
        <begin position="253"/>
        <end position="265"/>
    </location>
</feature>
<evidence type="ECO:0000256" key="1">
    <source>
        <dbReference type="SAM" id="MobiDB-lite"/>
    </source>
</evidence>
<dbReference type="AlphaFoldDB" id="A0A166X0Y3"/>